<dbReference type="RefSeq" id="XP_014154794.1">
    <property type="nucleotide sequence ID" value="XM_014299319.1"/>
</dbReference>
<comment type="function">
    <text evidence="12">Ethanolamine phosphate transferase involved in glycosylphosphatidylinositol-anchor biosynthesis. Transfers ethanolamine phosphate to the first alpha-1,4-linked mannose of the glycosylphosphatidylinositol precursor of GPI-anchor.</text>
</comment>
<keyword evidence="6 12" id="KW-0808">Transferase</keyword>
<keyword evidence="11" id="KW-0325">Glycoprotein</keyword>
<feature type="transmembrane region" description="Helical" evidence="12">
    <location>
        <begin position="640"/>
        <end position="658"/>
    </location>
</feature>
<evidence type="ECO:0000256" key="8">
    <source>
        <dbReference type="ARBA" id="ARBA00022824"/>
    </source>
</evidence>
<evidence type="ECO:0000256" key="3">
    <source>
        <dbReference type="ARBA" id="ARBA00008400"/>
    </source>
</evidence>
<dbReference type="InterPro" id="IPR017850">
    <property type="entry name" value="Alkaline_phosphatase_core_sf"/>
</dbReference>
<keyword evidence="9 12" id="KW-1133">Transmembrane helix</keyword>
<feature type="transmembrane region" description="Helical" evidence="12">
    <location>
        <begin position="552"/>
        <end position="573"/>
    </location>
</feature>
<accession>A0A0L0FVM3</accession>
<dbReference type="GO" id="GO:0006506">
    <property type="term" value="P:GPI anchor biosynthetic process"/>
    <property type="evidence" value="ECO:0007669"/>
    <property type="project" value="UniProtKB-UniPathway"/>
</dbReference>
<dbReference type="Pfam" id="PF04987">
    <property type="entry name" value="PigN"/>
    <property type="match status" value="1"/>
</dbReference>
<feature type="transmembrane region" description="Helical" evidence="12">
    <location>
        <begin position="837"/>
        <end position="857"/>
    </location>
</feature>
<feature type="transmembrane region" description="Helical" evidence="12">
    <location>
        <begin position="950"/>
        <end position="974"/>
    </location>
</feature>
<feature type="transmembrane region" description="Helical" evidence="12">
    <location>
        <begin position="20"/>
        <end position="41"/>
    </location>
</feature>
<reference evidence="15 16" key="1">
    <citation type="submission" date="2011-02" db="EMBL/GenBank/DDBJ databases">
        <title>The Genome Sequence of Sphaeroforma arctica JP610.</title>
        <authorList>
            <consortium name="The Broad Institute Genome Sequencing Platform"/>
            <person name="Russ C."/>
            <person name="Cuomo C."/>
            <person name="Young S.K."/>
            <person name="Zeng Q."/>
            <person name="Gargeya S."/>
            <person name="Alvarado L."/>
            <person name="Berlin A."/>
            <person name="Chapman S.B."/>
            <person name="Chen Z."/>
            <person name="Freedman E."/>
            <person name="Gellesch M."/>
            <person name="Goldberg J."/>
            <person name="Griggs A."/>
            <person name="Gujja S."/>
            <person name="Heilman E."/>
            <person name="Heiman D."/>
            <person name="Howarth C."/>
            <person name="Mehta T."/>
            <person name="Neiman D."/>
            <person name="Pearson M."/>
            <person name="Roberts A."/>
            <person name="Saif S."/>
            <person name="Shea T."/>
            <person name="Shenoy N."/>
            <person name="Sisk P."/>
            <person name="Stolte C."/>
            <person name="Sykes S."/>
            <person name="White J."/>
            <person name="Yandava C."/>
            <person name="Burger G."/>
            <person name="Gray M.W."/>
            <person name="Holland P.W.H."/>
            <person name="King N."/>
            <person name="Lang F.B.F."/>
            <person name="Roger A.J."/>
            <person name="Ruiz-Trillo I."/>
            <person name="Haas B."/>
            <person name="Nusbaum C."/>
            <person name="Birren B."/>
        </authorList>
    </citation>
    <scope>NUCLEOTIDE SEQUENCE [LARGE SCALE GENOMIC DNA]</scope>
    <source>
        <strain evidence="15 16">JP610</strain>
    </source>
</reference>
<keyword evidence="5 12" id="KW-0337">GPI-anchor biosynthesis</keyword>
<gene>
    <name evidence="15" type="ORF">SARC_06762</name>
</gene>
<dbReference type="Gene3D" id="3.40.720.10">
    <property type="entry name" value="Alkaline Phosphatase, subunit A"/>
    <property type="match status" value="1"/>
</dbReference>
<evidence type="ECO:0000256" key="2">
    <source>
        <dbReference type="ARBA" id="ARBA00004687"/>
    </source>
</evidence>
<dbReference type="EMBL" id="KQ242093">
    <property type="protein sequence ID" value="KNC80892.1"/>
    <property type="molecule type" value="Genomic_DNA"/>
</dbReference>
<evidence type="ECO:0000256" key="9">
    <source>
        <dbReference type="ARBA" id="ARBA00022989"/>
    </source>
</evidence>
<comment type="similarity">
    <text evidence="3 12">Belongs to the PIGG/PIGN/PIGO family. PIGN subfamily.</text>
</comment>
<dbReference type="GO" id="GO:0005789">
    <property type="term" value="C:endoplasmic reticulum membrane"/>
    <property type="evidence" value="ECO:0007669"/>
    <property type="project" value="UniProtKB-SubCell"/>
</dbReference>
<keyword evidence="16" id="KW-1185">Reference proteome</keyword>
<keyword evidence="10 12" id="KW-0472">Membrane</keyword>
<feature type="transmembrane region" description="Helical" evidence="12">
    <location>
        <begin position="528"/>
        <end position="546"/>
    </location>
</feature>
<dbReference type="GeneID" id="25907266"/>
<dbReference type="Pfam" id="PF01663">
    <property type="entry name" value="Phosphodiest"/>
    <property type="match status" value="1"/>
</dbReference>
<evidence type="ECO:0000313" key="15">
    <source>
        <dbReference type="EMBL" id="KNC80892.1"/>
    </source>
</evidence>
<evidence type="ECO:0000256" key="4">
    <source>
        <dbReference type="ARBA" id="ARBA00020831"/>
    </source>
</evidence>
<proteinExistence type="inferred from homology"/>
<dbReference type="STRING" id="667725.A0A0L0FVM3"/>
<feature type="transmembrane region" description="Helical" evidence="12">
    <location>
        <begin position="917"/>
        <end position="938"/>
    </location>
</feature>
<evidence type="ECO:0000256" key="6">
    <source>
        <dbReference type="ARBA" id="ARBA00022679"/>
    </source>
</evidence>
<comment type="subcellular location">
    <subcellularLocation>
        <location evidence="1 12">Endoplasmic reticulum membrane</location>
        <topology evidence="1 12">Multi-pass membrane protein</topology>
    </subcellularLocation>
</comment>
<dbReference type="AlphaFoldDB" id="A0A0L0FVM3"/>
<dbReference type="EC" id="2.-.-.-" evidence="12"/>
<feature type="transmembrane region" description="Helical" evidence="12">
    <location>
        <begin position="777"/>
        <end position="793"/>
    </location>
</feature>
<evidence type="ECO:0000256" key="11">
    <source>
        <dbReference type="ARBA" id="ARBA00023180"/>
    </source>
</evidence>
<dbReference type="Proteomes" id="UP000054560">
    <property type="component" value="Unassembled WGS sequence"/>
</dbReference>
<evidence type="ECO:0000256" key="12">
    <source>
        <dbReference type="RuleBase" id="RU367138"/>
    </source>
</evidence>
<keyword evidence="8 12" id="KW-0256">Endoplasmic reticulum</keyword>
<dbReference type="OrthoDB" id="2748310at2759"/>
<comment type="pathway">
    <text evidence="2 12">Glycolipid biosynthesis; glycosylphosphatidylinositol-anchor biosynthesis.</text>
</comment>
<dbReference type="UniPathway" id="UPA00196"/>
<dbReference type="InterPro" id="IPR017852">
    <property type="entry name" value="GPI_EtnP_transferase_1_C"/>
</dbReference>
<dbReference type="SUPFAM" id="SSF53649">
    <property type="entry name" value="Alkaline phosphatase-like"/>
    <property type="match status" value="1"/>
</dbReference>
<dbReference type="InterPro" id="IPR037671">
    <property type="entry name" value="PIGN_N"/>
</dbReference>
<dbReference type="InterPro" id="IPR002591">
    <property type="entry name" value="Phosphodiest/P_Trfase"/>
</dbReference>
<sequence>MSRRFTSSLFTNDERSASRVLILVGVIFHLLCLASIFDIYFTSPLTHGMQPVEISTGPPAKRLVLFVGDGLRADKAFSRDKNGVPLAPFLVGKANSYGRWGVSRTRVPTESRPGHVAMIAGFYEDVSAVTKGWKENPVEFDSVFNQSRYTFGWGSPDIVPMFTYGPGLDDGHVAAHTYPADLEEFGGEEDASKLDTWVFDRVRETMERAAVDPQVAEQMYSDKVVLFMHLLGIDTNGHTHRPSSKEYLDNIKLVDKGIERITEEIEEFYGHDGQTAYVFTADHGMSNRGSHGGGHPDETETPIVCWGAGVANLESSAANEMVFDNLLSASRRIDIEQADVAPLMASLINVPFPMNSVGKLPIEYLNVTQEHKARSLYANSLQMLRVVETAAANREYTSLYFQPFHEYEYNSDDSLGMSVPISAMDEYTTRIEQLIATSQYELALLTTDRFINTLRSAYRYFQTYDRPFLQSLIVVSYFGWLCLVCMFIVYHYTPVCLSRRTQKTKQKGTVTYTMINYTESIEARVQTIERYCTVLMVIAAGLVLYQHLPYHFILYSVLPFKFWSLVIAHYDILVDMRDFMVLQKMWSKTLVVGVAVLIGLEGLVAVFFYRWMLSPMLIVAGVVWPYYVSADPTPRQKSLLLAWATICAVNAIFPLLPVEKHSEPYIILAMGGVLVVGIAAWAKYTTRADMTAKARTTLYAQAAFLLVSLGILVHSSHHLNNKLKVPLLNRAWTWGTIPYALLVPLSVRNERCMATKIVTVCAGFAAPFFMLSISYETAFYACMCITMLLWLSIEETSASADSDSSSAASHTGMSEPDTKSGSKSSVHRNRSGQDEQFVSLGDLHVAFFYLYFLLYAFFGMGNIASISSFDPSSCYRFMTLFSPFVMGALMIGKVLIPEVMVSCTLRGVSAARRVPSTALFLIVVAMSDVMSINFFFLVKDEGSWLEIGTSISHFVINSAVIIFLPLFNLIGYIYTSDPKESHCLHKKTALD</sequence>
<name>A0A0L0FVM3_9EUKA</name>
<dbReference type="PANTHER" id="PTHR12250:SF0">
    <property type="entry name" value="GPI ETHANOLAMINE PHOSPHATE TRANSFERASE 1"/>
    <property type="match status" value="1"/>
</dbReference>
<dbReference type="PANTHER" id="PTHR12250">
    <property type="entry name" value="PHOSPHATIDYLINOSITOL GLYCAN, CLASS N"/>
    <property type="match status" value="1"/>
</dbReference>
<evidence type="ECO:0000259" key="14">
    <source>
        <dbReference type="Pfam" id="PF04987"/>
    </source>
</evidence>
<feature type="transmembrane region" description="Helical" evidence="12">
    <location>
        <begin position="585"/>
        <end position="605"/>
    </location>
</feature>
<dbReference type="CDD" id="cd16020">
    <property type="entry name" value="GPI_EPT_1"/>
    <property type="match status" value="1"/>
</dbReference>
<evidence type="ECO:0000256" key="7">
    <source>
        <dbReference type="ARBA" id="ARBA00022692"/>
    </source>
</evidence>
<feature type="transmembrane region" description="Helical" evidence="12">
    <location>
        <begin position="468"/>
        <end position="490"/>
    </location>
</feature>
<feature type="transmembrane region" description="Helical" evidence="12">
    <location>
        <begin position="727"/>
        <end position="747"/>
    </location>
</feature>
<protein>
    <recommendedName>
        <fullName evidence="4 12">GPI ethanolamine phosphate transferase 1</fullName>
        <ecNumber evidence="12">2.-.-.-</ecNumber>
    </recommendedName>
</protein>
<feature type="transmembrane region" description="Helical" evidence="12">
    <location>
        <begin position="877"/>
        <end position="896"/>
    </location>
</feature>
<dbReference type="FunFam" id="3.40.720.10:FF:000015">
    <property type="entry name" value="GPI ethanolamine phosphate transferase 1"/>
    <property type="match status" value="1"/>
</dbReference>
<organism evidence="15 16">
    <name type="scientific">Sphaeroforma arctica JP610</name>
    <dbReference type="NCBI Taxonomy" id="667725"/>
    <lineage>
        <taxon>Eukaryota</taxon>
        <taxon>Ichthyosporea</taxon>
        <taxon>Ichthyophonida</taxon>
        <taxon>Sphaeroforma</taxon>
    </lineage>
</organism>
<feature type="domain" description="GPI ethanolamine phosphate transferase 1 C-terminal" evidence="14">
    <location>
        <begin position="459"/>
        <end position="943"/>
    </location>
</feature>
<keyword evidence="7 12" id="KW-0812">Transmembrane</keyword>
<evidence type="ECO:0000256" key="5">
    <source>
        <dbReference type="ARBA" id="ARBA00022502"/>
    </source>
</evidence>
<feature type="region of interest" description="Disordered" evidence="13">
    <location>
        <begin position="802"/>
        <end position="829"/>
    </location>
</feature>
<dbReference type="eggNOG" id="KOG2124">
    <property type="taxonomic scope" value="Eukaryota"/>
</dbReference>
<evidence type="ECO:0000313" key="16">
    <source>
        <dbReference type="Proteomes" id="UP000054560"/>
    </source>
</evidence>
<evidence type="ECO:0000256" key="1">
    <source>
        <dbReference type="ARBA" id="ARBA00004477"/>
    </source>
</evidence>
<dbReference type="InterPro" id="IPR007070">
    <property type="entry name" value="GPI_EtnP_transferase_1"/>
</dbReference>
<dbReference type="GO" id="GO:0051377">
    <property type="term" value="F:mannose-ethanolamine phosphotransferase activity"/>
    <property type="evidence" value="ECO:0007669"/>
    <property type="project" value="UniProtKB-UniRule"/>
</dbReference>
<evidence type="ECO:0000256" key="10">
    <source>
        <dbReference type="ARBA" id="ARBA00023136"/>
    </source>
</evidence>
<feature type="transmembrane region" description="Helical" evidence="12">
    <location>
        <begin position="611"/>
        <end position="628"/>
    </location>
</feature>
<feature type="transmembrane region" description="Helical" evidence="12">
    <location>
        <begin position="696"/>
        <end position="715"/>
    </location>
</feature>
<feature type="transmembrane region" description="Helical" evidence="12">
    <location>
        <begin position="664"/>
        <end position="684"/>
    </location>
</feature>
<evidence type="ECO:0000256" key="13">
    <source>
        <dbReference type="SAM" id="MobiDB-lite"/>
    </source>
</evidence>